<evidence type="ECO:0000313" key="9">
    <source>
        <dbReference type="EMBL" id="VEP15856.1"/>
    </source>
</evidence>
<dbReference type="InterPro" id="IPR036388">
    <property type="entry name" value="WH-like_DNA-bd_sf"/>
</dbReference>
<dbReference type="SMART" id="SM00994">
    <property type="entry name" value="zf-C4_ClpX"/>
    <property type="match status" value="1"/>
</dbReference>
<evidence type="ECO:0000256" key="5">
    <source>
        <dbReference type="ARBA" id="ARBA00023163"/>
    </source>
</evidence>
<dbReference type="OrthoDB" id="9784984at2"/>
<evidence type="ECO:0000256" key="4">
    <source>
        <dbReference type="ARBA" id="ARBA00023125"/>
    </source>
</evidence>
<dbReference type="PANTHER" id="PTHR43133">
    <property type="entry name" value="RNA POLYMERASE ECF-TYPE SIGMA FACTO"/>
    <property type="match status" value="1"/>
</dbReference>
<comment type="similarity">
    <text evidence="1 7">Belongs to the sigma-70 factor family. ECF subfamily.</text>
</comment>
<dbReference type="InterPro" id="IPR007627">
    <property type="entry name" value="RNA_pol_sigma70_r2"/>
</dbReference>
<dbReference type="Gene3D" id="6.20.220.10">
    <property type="entry name" value="ClpX chaperone, C4-type zinc finger domain"/>
    <property type="match status" value="1"/>
</dbReference>
<dbReference type="GO" id="GO:0003677">
    <property type="term" value="F:DNA binding"/>
    <property type="evidence" value="ECO:0007669"/>
    <property type="project" value="UniProtKB-KW"/>
</dbReference>
<feature type="binding site" evidence="6">
    <location>
        <position position="181"/>
    </location>
    <ligand>
        <name>Zn(2+)</name>
        <dbReference type="ChEBI" id="CHEBI:29105"/>
    </ligand>
</feature>
<dbReference type="EMBL" id="CAACVJ010000312">
    <property type="protein sequence ID" value="VEP15856.1"/>
    <property type="molecule type" value="Genomic_DNA"/>
</dbReference>
<gene>
    <name evidence="9" type="ORF">H1P_380007</name>
</gene>
<evidence type="ECO:0000259" key="8">
    <source>
        <dbReference type="PROSITE" id="PS51902"/>
    </source>
</evidence>
<dbReference type="Pfam" id="PF06689">
    <property type="entry name" value="zf-C4_ClpX"/>
    <property type="match status" value="1"/>
</dbReference>
<accession>A0A563VWQ6</accession>
<protein>
    <recommendedName>
        <fullName evidence="7">RNA polymerase sigma factor</fullName>
    </recommendedName>
</protein>
<keyword evidence="5 7" id="KW-0804">Transcription</keyword>
<dbReference type="Gene3D" id="1.10.10.10">
    <property type="entry name" value="Winged helix-like DNA-binding domain superfamily/Winged helix DNA-binding domain"/>
    <property type="match status" value="1"/>
</dbReference>
<feature type="domain" description="ClpX-type ZB" evidence="8">
    <location>
        <begin position="166"/>
        <end position="224"/>
    </location>
</feature>
<dbReference type="GO" id="GO:0046983">
    <property type="term" value="F:protein dimerization activity"/>
    <property type="evidence" value="ECO:0007669"/>
    <property type="project" value="UniProtKB-UniRule"/>
</dbReference>
<dbReference type="SUPFAM" id="SSF57716">
    <property type="entry name" value="Glucocorticoid receptor-like (DNA-binding domain)"/>
    <property type="match status" value="1"/>
</dbReference>
<dbReference type="Proteomes" id="UP000320055">
    <property type="component" value="Unassembled WGS sequence"/>
</dbReference>
<dbReference type="PROSITE" id="PS01063">
    <property type="entry name" value="SIGMA70_ECF"/>
    <property type="match status" value="1"/>
</dbReference>
<keyword evidence="6" id="KW-0143">Chaperone</keyword>
<evidence type="ECO:0000256" key="7">
    <source>
        <dbReference type="RuleBase" id="RU000716"/>
    </source>
</evidence>
<organism evidence="9 10">
    <name type="scientific">Hyella patelloides LEGE 07179</name>
    <dbReference type="NCBI Taxonomy" id="945734"/>
    <lineage>
        <taxon>Bacteria</taxon>
        <taxon>Bacillati</taxon>
        <taxon>Cyanobacteriota</taxon>
        <taxon>Cyanophyceae</taxon>
        <taxon>Pleurocapsales</taxon>
        <taxon>Hyellaceae</taxon>
        <taxon>Hyella</taxon>
    </lineage>
</organism>
<reference evidence="9 10" key="1">
    <citation type="submission" date="2019-01" db="EMBL/GenBank/DDBJ databases">
        <authorList>
            <person name="Brito A."/>
        </authorList>
    </citation>
    <scope>NUCLEOTIDE SEQUENCE [LARGE SCALE GENOMIC DNA]</scope>
    <source>
        <strain evidence="9">1</strain>
    </source>
</reference>
<dbReference type="InterPro" id="IPR013325">
    <property type="entry name" value="RNA_pol_sigma_r2"/>
</dbReference>
<evidence type="ECO:0000256" key="3">
    <source>
        <dbReference type="ARBA" id="ARBA00023082"/>
    </source>
</evidence>
<dbReference type="PANTHER" id="PTHR43133:SF8">
    <property type="entry name" value="RNA POLYMERASE SIGMA FACTOR HI_1459-RELATED"/>
    <property type="match status" value="1"/>
</dbReference>
<dbReference type="RefSeq" id="WP_144865687.1">
    <property type="nucleotide sequence ID" value="NZ_LR213798.1"/>
</dbReference>
<evidence type="ECO:0000256" key="1">
    <source>
        <dbReference type="ARBA" id="ARBA00010641"/>
    </source>
</evidence>
<dbReference type="Pfam" id="PF04542">
    <property type="entry name" value="Sigma70_r2"/>
    <property type="match status" value="1"/>
</dbReference>
<feature type="binding site" evidence="6">
    <location>
        <position position="205"/>
    </location>
    <ligand>
        <name>Zn(2+)</name>
        <dbReference type="ChEBI" id="CHEBI:29105"/>
    </ligand>
</feature>
<name>A0A563VWQ6_9CYAN</name>
<evidence type="ECO:0000256" key="6">
    <source>
        <dbReference type="PROSITE-ProRule" id="PRU01250"/>
    </source>
</evidence>
<evidence type="ECO:0000256" key="2">
    <source>
        <dbReference type="ARBA" id="ARBA00023015"/>
    </source>
</evidence>
<dbReference type="GO" id="GO:0051082">
    <property type="term" value="F:unfolded protein binding"/>
    <property type="evidence" value="ECO:0007669"/>
    <property type="project" value="UniProtKB-UniRule"/>
</dbReference>
<dbReference type="GO" id="GO:0006457">
    <property type="term" value="P:protein folding"/>
    <property type="evidence" value="ECO:0007669"/>
    <property type="project" value="UniProtKB-UniRule"/>
</dbReference>
<dbReference type="AlphaFoldDB" id="A0A563VWQ6"/>
<dbReference type="GO" id="GO:0016987">
    <property type="term" value="F:sigma factor activity"/>
    <property type="evidence" value="ECO:0007669"/>
    <property type="project" value="UniProtKB-KW"/>
</dbReference>
<dbReference type="Gene3D" id="1.10.1740.10">
    <property type="match status" value="1"/>
</dbReference>
<dbReference type="InterPro" id="IPR000838">
    <property type="entry name" value="RNA_pol_sigma70_ECF_CS"/>
</dbReference>
<dbReference type="GO" id="GO:0008270">
    <property type="term" value="F:zinc ion binding"/>
    <property type="evidence" value="ECO:0007669"/>
    <property type="project" value="UniProtKB-UniRule"/>
</dbReference>
<dbReference type="InterPro" id="IPR013324">
    <property type="entry name" value="RNA_pol_sigma_r3/r4-like"/>
</dbReference>
<dbReference type="InterPro" id="IPR039425">
    <property type="entry name" value="RNA_pol_sigma-70-like"/>
</dbReference>
<comment type="similarity">
    <text evidence="6">Belongs to the ClpX chaperone family.</text>
</comment>
<dbReference type="InterPro" id="IPR013249">
    <property type="entry name" value="RNA_pol_sigma70_r4_t2"/>
</dbReference>
<dbReference type="InterPro" id="IPR014284">
    <property type="entry name" value="RNA_pol_sigma-70_dom"/>
</dbReference>
<dbReference type="PROSITE" id="PS51902">
    <property type="entry name" value="CLPX_ZB"/>
    <property type="match status" value="1"/>
</dbReference>
<dbReference type="GO" id="GO:0006950">
    <property type="term" value="P:response to stress"/>
    <property type="evidence" value="ECO:0007669"/>
    <property type="project" value="UniProtKB-ARBA"/>
</dbReference>
<dbReference type="NCBIfam" id="TIGR02937">
    <property type="entry name" value="sigma70-ECF"/>
    <property type="match status" value="1"/>
</dbReference>
<dbReference type="InterPro" id="IPR038366">
    <property type="entry name" value="Znf_CppX_C4_sf"/>
</dbReference>
<dbReference type="CDD" id="cd06171">
    <property type="entry name" value="Sigma70_r4"/>
    <property type="match status" value="1"/>
</dbReference>
<dbReference type="SUPFAM" id="SSF88659">
    <property type="entry name" value="Sigma3 and sigma4 domains of RNA polymerase sigma factors"/>
    <property type="match status" value="1"/>
</dbReference>
<keyword evidence="2 7" id="KW-0805">Transcription regulation</keyword>
<evidence type="ECO:0000313" key="10">
    <source>
        <dbReference type="Proteomes" id="UP000320055"/>
    </source>
</evidence>
<dbReference type="InterPro" id="IPR059188">
    <property type="entry name" value="Znf_CLPX-like"/>
</dbReference>
<dbReference type="SUPFAM" id="SSF88946">
    <property type="entry name" value="Sigma2 domain of RNA polymerase sigma factors"/>
    <property type="match status" value="1"/>
</dbReference>
<dbReference type="InterPro" id="IPR010603">
    <property type="entry name" value="Znf_CppX_C4"/>
</dbReference>
<keyword evidence="4 7" id="KW-0238">DNA-binding</keyword>
<dbReference type="GO" id="GO:0006352">
    <property type="term" value="P:DNA-templated transcription initiation"/>
    <property type="evidence" value="ECO:0007669"/>
    <property type="project" value="InterPro"/>
</dbReference>
<feature type="binding site" evidence="6">
    <location>
        <position position="178"/>
    </location>
    <ligand>
        <name>Zn(2+)</name>
        <dbReference type="ChEBI" id="CHEBI:29105"/>
    </ligand>
</feature>
<feature type="binding site" evidence="6">
    <location>
        <position position="208"/>
    </location>
    <ligand>
        <name>Zn(2+)</name>
        <dbReference type="ChEBI" id="CHEBI:29105"/>
    </ligand>
</feature>
<sequence>MIGNEDLAQELVQEAMLQAYLSLKKLRNPKRFKSWLYGIVLNVCRNDLRRRKIIPFSLETMIGDLGSEPLSIGESSPDPQQIAEQRELHTALLQAIDGLSHRNRLATLLFYQEQLSLQEVADRLNISVGAVKGRLHKARHQLRKQLLPLKNQTQSTLVQEQKTMTSNTITYTEKELYCSFCGKDKEQVNFLIAGPIVRNARIYICGECVDECNKIISEATPPSKD</sequence>
<keyword evidence="6" id="KW-0862">Zinc</keyword>
<keyword evidence="6" id="KW-0479">Metal-binding</keyword>
<proteinExistence type="inferred from homology"/>
<dbReference type="Pfam" id="PF08281">
    <property type="entry name" value="Sigma70_r4_2"/>
    <property type="match status" value="1"/>
</dbReference>
<keyword evidence="3 7" id="KW-0731">Sigma factor</keyword>
<keyword evidence="10" id="KW-1185">Reference proteome</keyword>